<evidence type="ECO:0000256" key="1">
    <source>
        <dbReference type="SAM" id="MobiDB-lite"/>
    </source>
</evidence>
<sequence>MVINGMAVSYPNVRFRSLNSIRKKRAFASRWVGKKQGASSGIEPETSPNRLSLETPKGRIIRLDHKADDVVAKTSVSLHDRLDQHK</sequence>
<evidence type="ECO:0000313" key="3">
    <source>
        <dbReference type="Proteomes" id="UP000325313"/>
    </source>
</evidence>
<name>A0A5B0S2K2_PUCGR</name>
<organism evidence="2 3">
    <name type="scientific">Puccinia graminis f. sp. tritici</name>
    <dbReference type="NCBI Taxonomy" id="56615"/>
    <lineage>
        <taxon>Eukaryota</taxon>
        <taxon>Fungi</taxon>
        <taxon>Dikarya</taxon>
        <taxon>Basidiomycota</taxon>
        <taxon>Pucciniomycotina</taxon>
        <taxon>Pucciniomycetes</taxon>
        <taxon>Pucciniales</taxon>
        <taxon>Pucciniaceae</taxon>
        <taxon>Puccinia</taxon>
    </lineage>
</organism>
<gene>
    <name evidence="2" type="ORF">PGTUg99_020089</name>
</gene>
<feature type="region of interest" description="Disordered" evidence="1">
    <location>
        <begin position="34"/>
        <end position="56"/>
    </location>
</feature>
<dbReference type="EMBL" id="VDEP01000102">
    <property type="protein sequence ID" value="KAA1131749.1"/>
    <property type="molecule type" value="Genomic_DNA"/>
</dbReference>
<comment type="caution">
    <text evidence="2">The sequence shown here is derived from an EMBL/GenBank/DDBJ whole genome shotgun (WGS) entry which is preliminary data.</text>
</comment>
<accession>A0A5B0S2K2</accession>
<evidence type="ECO:0000313" key="2">
    <source>
        <dbReference type="EMBL" id="KAA1131749.1"/>
    </source>
</evidence>
<reference evidence="2 3" key="1">
    <citation type="submission" date="2019-05" db="EMBL/GenBank/DDBJ databases">
        <title>Emergence of the Ug99 lineage of the wheat stem rust pathogen through somatic hybridization.</title>
        <authorList>
            <person name="Li F."/>
            <person name="Upadhyaya N.M."/>
            <person name="Sperschneider J."/>
            <person name="Matny O."/>
            <person name="Nguyen-Phuc H."/>
            <person name="Mago R."/>
            <person name="Raley C."/>
            <person name="Miller M.E."/>
            <person name="Silverstein K.A.T."/>
            <person name="Henningsen E."/>
            <person name="Hirsch C.D."/>
            <person name="Visser B."/>
            <person name="Pretorius Z.A."/>
            <person name="Steffenson B.J."/>
            <person name="Schwessinger B."/>
            <person name="Dodds P.N."/>
            <person name="Figueroa M."/>
        </authorList>
    </citation>
    <scope>NUCLEOTIDE SEQUENCE [LARGE SCALE GENOMIC DNA]</scope>
    <source>
        <strain evidence="2 3">Ug99</strain>
    </source>
</reference>
<protein>
    <submittedName>
        <fullName evidence="2">Uncharacterized protein</fullName>
    </submittedName>
</protein>
<dbReference type="AlphaFoldDB" id="A0A5B0S2K2"/>
<dbReference type="Proteomes" id="UP000325313">
    <property type="component" value="Unassembled WGS sequence"/>
</dbReference>
<proteinExistence type="predicted"/>